<evidence type="ECO:0000313" key="2">
    <source>
        <dbReference type="Proteomes" id="UP001233999"/>
    </source>
</evidence>
<protein>
    <submittedName>
        <fullName evidence="1">Uncharacterized protein</fullName>
    </submittedName>
</protein>
<organism evidence="1 2">
    <name type="scientific">Diploptera punctata</name>
    <name type="common">Pacific beetle cockroach</name>
    <dbReference type="NCBI Taxonomy" id="6984"/>
    <lineage>
        <taxon>Eukaryota</taxon>
        <taxon>Metazoa</taxon>
        <taxon>Ecdysozoa</taxon>
        <taxon>Arthropoda</taxon>
        <taxon>Hexapoda</taxon>
        <taxon>Insecta</taxon>
        <taxon>Pterygota</taxon>
        <taxon>Neoptera</taxon>
        <taxon>Polyneoptera</taxon>
        <taxon>Dictyoptera</taxon>
        <taxon>Blattodea</taxon>
        <taxon>Blaberoidea</taxon>
        <taxon>Blaberidae</taxon>
        <taxon>Diplopterinae</taxon>
        <taxon>Diploptera</taxon>
    </lineage>
</organism>
<name>A0AAD8A083_DIPPU</name>
<dbReference type="AlphaFoldDB" id="A0AAD8A083"/>
<dbReference type="Proteomes" id="UP001233999">
    <property type="component" value="Unassembled WGS sequence"/>
</dbReference>
<keyword evidence="2" id="KW-1185">Reference proteome</keyword>
<dbReference type="EMBL" id="JASPKZ010004562">
    <property type="protein sequence ID" value="KAJ9590094.1"/>
    <property type="molecule type" value="Genomic_DNA"/>
</dbReference>
<reference evidence="1" key="1">
    <citation type="journal article" date="2023" name="IScience">
        <title>Live-bearing cockroach genome reveals convergent evolutionary mechanisms linked to viviparity in insects and beyond.</title>
        <authorList>
            <person name="Fouks B."/>
            <person name="Harrison M.C."/>
            <person name="Mikhailova A.A."/>
            <person name="Marchal E."/>
            <person name="English S."/>
            <person name="Carruthers M."/>
            <person name="Jennings E.C."/>
            <person name="Chiamaka E.L."/>
            <person name="Frigard R.A."/>
            <person name="Pippel M."/>
            <person name="Attardo G.M."/>
            <person name="Benoit J.B."/>
            <person name="Bornberg-Bauer E."/>
            <person name="Tobe S.S."/>
        </authorList>
    </citation>
    <scope>NUCLEOTIDE SEQUENCE</scope>
    <source>
        <strain evidence="1">Stay&amp;Tobe</strain>
    </source>
</reference>
<sequence>ERELFEASRYPLPWTIYNTMFFELASLKSRNRKLFPVFFATRVFRIRSRARVEIYLCFFTTKVSSSFTNICGDKHSSQVNGYFFVITIFFWDMFTPKFFGECKTSKGDFKNRNKFSTSANSELSVYECFRKSFRKATASIFRSFARNSKLFLASSESMFYKKDPTKIVECAESYSNRNSLNCVWRSRTPSAKVRANCFYSQQPKFRYFLYCFLAKMEYLELRQQHTFLFKQCRGHFQHIFLYYLRIKLVTQCFFCEKSDMPGNFLGELHCPEERFMELVMMF</sequence>
<accession>A0AAD8A083</accession>
<reference evidence="1" key="2">
    <citation type="submission" date="2023-05" db="EMBL/GenBank/DDBJ databases">
        <authorList>
            <person name="Fouks B."/>
        </authorList>
    </citation>
    <scope>NUCLEOTIDE SEQUENCE</scope>
    <source>
        <strain evidence="1">Stay&amp;Tobe</strain>
        <tissue evidence="1">Testes</tissue>
    </source>
</reference>
<proteinExistence type="predicted"/>
<feature type="non-terminal residue" evidence="1">
    <location>
        <position position="282"/>
    </location>
</feature>
<feature type="non-terminal residue" evidence="1">
    <location>
        <position position="1"/>
    </location>
</feature>
<gene>
    <name evidence="1" type="ORF">L9F63_016784</name>
</gene>
<evidence type="ECO:0000313" key="1">
    <source>
        <dbReference type="EMBL" id="KAJ9590094.1"/>
    </source>
</evidence>
<comment type="caution">
    <text evidence="1">The sequence shown here is derived from an EMBL/GenBank/DDBJ whole genome shotgun (WGS) entry which is preliminary data.</text>
</comment>